<feature type="chain" id="PRO_5042613036" description="Tail specific protease domain-containing protein" evidence="2">
    <location>
        <begin position="22"/>
        <end position="799"/>
    </location>
</feature>
<evidence type="ECO:0000259" key="3">
    <source>
        <dbReference type="Pfam" id="PF03572"/>
    </source>
</evidence>
<dbReference type="InterPro" id="IPR052766">
    <property type="entry name" value="S41A_metabolite_peptidase"/>
</dbReference>
<feature type="transmembrane region" description="Helical" evidence="1">
    <location>
        <begin position="778"/>
        <end position="798"/>
    </location>
</feature>
<feature type="signal peptide" evidence="2">
    <location>
        <begin position="1"/>
        <end position="21"/>
    </location>
</feature>
<keyword evidence="1" id="KW-0812">Transmembrane</keyword>
<dbReference type="Pfam" id="PF23658">
    <property type="entry name" value="PDZ_CPAF_rel"/>
    <property type="match status" value="1"/>
</dbReference>
<sequence>MLGLSLGTALLAAAAVTSAHAKPRTGLKALAGFQSDLSYLIKPPTGYLYPAVDIMGGLDKITENLDGGVYSNEYDYQLDIYTLIAAAYDGHFAYTPDIIGVFYFTRLFSESLASGSPDFYTIISVSEDGTSLPDVYSVLDGEALVSPNSARYTPSPITQINGDDVEDWLNTYAATNGNGRQQDPDSQYNNLFPLIPGNSVPALVGAFGNAFSLATIYQGTDTILKFANGTTQHVITEAYASSDTRETFARGVTDGSSFFKAFCSNNIQSESGGSGLSSGVASPSSSAYASSSSFPFKRDIITERAPQPSSSVFSAFPSGSAIPVPSSLANPSASGAVPSSQVPYKAVPTGGVKGFSPAFPNPIVVSDDYAVAGYFPKSQGDLAVLTIPTYEPASESQFSNIVRELLATSKANGKTKLIIDLRGNPGGIALLATDTFKQLFPSQDPYGAGNYRANLLFDFTGESMSEYFEGTSYAEAKQDGTDPYYAGTPFNVDNEVTKAAKDFGSWADFFGPNLIHGDNYTALTRWNLSDPEQRQGFFIYGYGENDKPQPQTFEAENIVLLQDGGCASTCGLFSELMKNQGHVRSIAVGGRKQTGPMQAVGGVKGANVLPMNGIALYISFAYQVASSAMRSQFDSDFGNNLVKQILTTLNRASPGSSGPEASFNFRNNFREDDTTQTPLQFVYEAADWRFFYTAPMYVQQELVWSKAYDIVWGNADAIEGSTGQISSSFGTGYILNPAPDGAASEDTIFPAKNLGKAVKPSATESFGPSNTGTGGSGAAGLTASVGVMLLGLAATMLFM</sequence>
<keyword evidence="2" id="KW-0732">Signal</keyword>
<organism evidence="5 6">
    <name type="scientific">Extremus antarcticus</name>
    <dbReference type="NCBI Taxonomy" id="702011"/>
    <lineage>
        <taxon>Eukaryota</taxon>
        <taxon>Fungi</taxon>
        <taxon>Dikarya</taxon>
        <taxon>Ascomycota</taxon>
        <taxon>Pezizomycotina</taxon>
        <taxon>Dothideomycetes</taxon>
        <taxon>Dothideomycetidae</taxon>
        <taxon>Mycosphaerellales</taxon>
        <taxon>Extremaceae</taxon>
        <taxon>Extremus</taxon>
    </lineage>
</organism>
<dbReference type="PANTHER" id="PTHR37049">
    <property type="entry name" value="PEPTIDASE S41 FAMILY PROTEIN"/>
    <property type="match status" value="1"/>
</dbReference>
<reference evidence="5" key="1">
    <citation type="submission" date="2023-04" db="EMBL/GenBank/DDBJ databases">
        <title>Black Yeasts Isolated from many extreme environments.</title>
        <authorList>
            <person name="Coleine C."/>
            <person name="Stajich J.E."/>
            <person name="Selbmann L."/>
        </authorList>
    </citation>
    <scope>NUCLEOTIDE SEQUENCE</scope>
    <source>
        <strain evidence="5">CCFEE 5312</strain>
    </source>
</reference>
<accession>A0AAJ0D9W9</accession>
<evidence type="ECO:0008006" key="7">
    <source>
        <dbReference type="Google" id="ProtNLM"/>
    </source>
</evidence>
<evidence type="ECO:0000259" key="4">
    <source>
        <dbReference type="Pfam" id="PF23658"/>
    </source>
</evidence>
<comment type="caution">
    <text evidence="5">The sequence shown here is derived from an EMBL/GenBank/DDBJ whole genome shotgun (WGS) entry which is preliminary data.</text>
</comment>
<dbReference type="InterPro" id="IPR005151">
    <property type="entry name" value="Tail-specific_protease"/>
</dbReference>
<dbReference type="Proteomes" id="UP001271007">
    <property type="component" value="Unassembled WGS sequence"/>
</dbReference>
<gene>
    <name evidence="5" type="ORF">LTR09_008957</name>
</gene>
<evidence type="ECO:0000256" key="1">
    <source>
        <dbReference type="SAM" id="Phobius"/>
    </source>
</evidence>
<protein>
    <recommendedName>
        <fullName evidence="7">Tail specific protease domain-containing protein</fullName>
    </recommendedName>
</protein>
<dbReference type="PANTHER" id="PTHR37049:SF4">
    <property type="entry name" value="RHODANESE DOMAIN-CONTAINING PROTEIN"/>
    <property type="match status" value="1"/>
</dbReference>
<feature type="domain" description="CPAF-like PDZ" evidence="4">
    <location>
        <begin position="121"/>
        <end position="243"/>
    </location>
</feature>
<evidence type="ECO:0000313" key="5">
    <source>
        <dbReference type="EMBL" id="KAK3049781.1"/>
    </source>
</evidence>
<proteinExistence type="predicted"/>
<dbReference type="SUPFAM" id="SSF52096">
    <property type="entry name" value="ClpP/crotonase"/>
    <property type="match status" value="1"/>
</dbReference>
<feature type="domain" description="Tail specific protease" evidence="3">
    <location>
        <begin position="382"/>
        <end position="586"/>
    </location>
</feature>
<dbReference type="GO" id="GO:0006508">
    <property type="term" value="P:proteolysis"/>
    <property type="evidence" value="ECO:0007669"/>
    <property type="project" value="InterPro"/>
</dbReference>
<dbReference type="InterPro" id="IPR056186">
    <property type="entry name" value="PDZ_CPAF-rel"/>
</dbReference>
<dbReference type="InterPro" id="IPR029045">
    <property type="entry name" value="ClpP/crotonase-like_dom_sf"/>
</dbReference>
<dbReference type="Gene3D" id="3.90.226.10">
    <property type="entry name" value="2-enoyl-CoA Hydratase, Chain A, domain 1"/>
    <property type="match status" value="1"/>
</dbReference>
<keyword evidence="6" id="KW-1185">Reference proteome</keyword>
<dbReference type="Pfam" id="PF03572">
    <property type="entry name" value="Peptidase_S41"/>
    <property type="match status" value="1"/>
</dbReference>
<evidence type="ECO:0000256" key="2">
    <source>
        <dbReference type="SAM" id="SignalP"/>
    </source>
</evidence>
<dbReference type="GO" id="GO:0008236">
    <property type="term" value="F:serine-type peptidase activity"/>
    <property type="evidence" value="ECO:0007669"/>
    <property type="project" value="InterPro"/>
</dbReference>
<dbReference type="EMBL" id="JAWDJX010000037">
    <property type="protein sequence ID" value="KAK3049781.1"/>
    <property type="molecule type" value="Genomic_DNA"/>
</dbReference>
<keyword evidence="1" id="KW-0472">Membrane</keyword>
<dbReference type="AlphaFoldDB" id="A0AAJ0D9W9"/>
<name>A0AAJ0D9W9_9PEZI</name>
<evidence type="ECO:0000313" key="6">
    <source>
        <dbReference type="Proteomes" id="UP001271007"/>
    </source>
</evidence>
<keyword evidence="1" id="KW-1133">Transmembrane helix</keyword>